<dbReference type="AlphaFoldDB" id="A0A0B1ZIE3"/>
<comment type="caution">
    <text evidence="3">The sequence shown here is derived from an EMBL/GenBank/DDBJ whole genome shotgun (WGS) entry which is preliminary data.</text>
</comment>
<keyword evidence="4" id="KW-1185">Reference proteome</keyword>
<dbReference type="InterPro" id="IPR037401">
    <property type="entry name" value="SnoaL-like"/>
</dbReference>
<name>A0A0B1ZIE3_9SPHN</name>
<dbReference type="STRING" id="1348853.LK12_16820"/>
<dbReference type="SUPFAM" id="SSF54427">
    <property type="entry name" value="NTF2-like"/>
    <property type="match status" value="1"/>
</dbReference>
<organism evidence="3 4">
    <name type="scientific">Novosphingobium malaysiense</name>
    <dbReference type="NCBI Taxonomy" id="1348853"/>
    <lineage>
        <taxon>Bacteria</taxon>
        <taxon>Pseudomonadati</taxon>
        <taxon>Pseudomonadota</taxon>
        <taxon>Alphaproteobacteria</taxon>
        <taxon>Sphingomonadales</taxon>
        <taxon>Sphingomonadaceae</taxon>
        <taxon>Novosphingobium</taxon>
    </lineage>
</organism>
<dbReference type="Proteomes" id="UP000031057">
    <property type="component" value="Unassembled WGS sequence"/>
</dbReference>
<feature type="domain" description="SnoaL-like" evidence="2">
    <location>
        <begin position="4"/>
        <end position="122"/>
    </location>
</feature>
<protein>
    <recommendedName>
        <fullName evidence="2">SnoaL-like domain-containing protein</fullName>
    </recommendedName>
</protein>
<gene>
    <name evidence="3" type="ORF">LK12_16820</name>
</gene>
<reference evidence="3 4" key="1">
    <citation type="submission" date="2014-10" db="EMBL/GenBank/DDBJ databases">
        <title>Genome sequence of Novosphingobium malaysiense MUSC 273(T).</title>
        <authorList>
            <person name="Lee L.-H."/>
        </authorList>
    </citation>
    <scope>NUCLEOTIDE SEQUENCE [LARGE SCALE GENOMIC DNA]</scope>
    <source>
        <strain evidence="3 4">MUSC 273</strain>
    </source>
</reference>
<dbReference type="EMBL" id="JTDI01000005">
    <property type="protein sequence ID" value="KHK90287.1"/>
    <property type="molecule type" value="Genomic_DNA"/>
</dbReference>
<evidence type="ECO:0000313" key="3">
    <source>
        <dbReference type="EMBL" id="KHK90287.1"/>
    </source>
</evidence>
<evidence type="ECO:0000256" key="1">
    <source>
        <dbReference type="SAM" id="MobiDB-lite"/>
    </source>
</evidence>
<feature type="region of interest" description="Disordered" evidence="1">
    <location>
        <begin position="142"/>
        <end position="175"/>
    </location>
</feature>
<dbReference type="InterPro" id="IPR032710">
    <property type="entry name" value="NTF2-like_dom_sf"/>
</dbReference>
<proteinExistence type="predicted"/>
<evidence type="ECO:0000259" key="2">
    <source>
        <dbReference type="Pfam" id="PF13577"/>
    </source>
</evidence>
<dbReference type="Pfam" id="PF13577">
    <property type="entry name" value="SnoaL_4"/>
    <property type="match status" value="1"/>
</dbReference>
<dbReference type="RefSeq" id="WP_039286470.1">
    <property type="nucleotide sequence ID" value="NZ_JTDI01000005.1"/>
</dbReference>
<accession>A0A0B1ZIE3</accession>
<dbReference type="Gene3D" id="3.10.450.50">
    <property type="match status" value="1"/>
</dbReference>
<sequence length="175" mass="19421">MTDDIAAEAAVRRLHALYTDAVWRKDVDAFGACFTDDAQWRLSGIVVEGRANIARFMAAAFDKYRRILLTFRSPIVDVVEEGEIVARTYVSERSVLANGQAYGPIGTYYDRFAVVDGALKFSWRLFMSDYIGPPDMSGTFYDNPDFGPPPAMPALDQPTFDRSGILTGAKGDTRD</sequence>
<evidence type="ECO:0000313" key="4">
    <source>
        <dbReference type="Proteomes" id="UP000031057"/>
    </source>
</evidence>